<dbReference type="SMART" id="SM00283">
    <property type="entry name" value="MA"/>
    <property type="match status" value="1"/>
</dbReference>
<evidence type="ECO:0000313" key="11">
    <source>
        <dbReference type="Proteomes" id="UP000092024"/>
    </source>
</evidence>
<comment type="subcellular location">
    <subcellularLocation>
        <location evidence="1">Cell membrane</location>
    </subcellularLocation>
</comment>
<dbReference type="Gene3D" id="6.10.340.10">
    <property type="match status" value="1"/>
</dbReference>
<evidence type="ECO:0000256" key="5">
    <source>
        <dbReference type="ARBA" id="ARBA00029447"/>
    </source>
</evidence>
<reference evidence="10 11" key="1">
    <citation type="submission" date="2016-05" db="EMBL/GenBank/DDBJ databases">
        <title>Paenibacillus oryzae. sp. nov., isolated from the rice root.</title>
        <authorList>
            <person name="Zhang J."/>
            <person name="Zhang X."/>
        </authorList>
    </citation>
    <scope>NUCLEOTIDE SEQUENCE [LARGE SCALE GENOMIC DNA]</scope>
    <source>
        <strain evidence="10 11">1DrF-4</strain>
    </source>
</reference>
<dbReference type="SUPFAM" id="SSF58104">
    <property type="entry name" value="Methyl-accepting chemotaxis protein (MCP) signaling domain"/>
    <property type="match status" value="1"/>
</dbReference>
<keyword evidence="2" id="KW-1003">Cell membrane</keyword>
<dbReference type="PANTHER" id="PTHR32089:SF112">
    <property type="entry name" value="LYSOZYME-LIKE PROTEIN-RELATED"/>
    <property type="match status" value="1"/>
</dbReference>
<evidence type="ECO:0000256" key="1">
    <source>
        <dbReference type="ARBA" id="ARBA00004236"/>
    </source>
</evidence>
<feature type="domain" description="HAMP" evidence="9">
    <location>
        <begin position="210"/>
        <end position="263"/>
    </location>
</feature>
<comment type="caution">
    <text evidence="10">The sequence shown here is derived from an EMBL/GenBank/DDBJ whole genome shotgun (WGS) entry which is preliminary data.</text>
</comment>
<evidence type="ECO:0000256" key="2">
    <source>
        <dbReference type="ARBA" id="ARBA00022475"/>
    </source>
</evidence>
<evidence type="ECO:0000256" key="3">
    <source>
        <dbReference type="ARBA" id="ARBA00023136"/>
    </source>
</evidence>
<dbReference type="PROSITE" id="PS50885">
    <property type="entry name" value="HAMP"/>
    <property type="match status" value="1"/>
</dbReference>
<keyword evidence="4 6" id="KW-0807">Transducer</keyword>
<dbReference type="Pfam" id="PF00672">
    <property type="entry name" value="HAMP"/>
    <property type="match status" value="1"/>
</dbReference>
<dbReference type="CDD" id="cd11386">
    <property type="entry name" value="MCP_signal"/>
    <property type="match status" value="1"/>
</dbReference>
<dbReference type="STRING" id="1844972.A7K91_05155"/>
<dbReference type="Gene3D" id="1.10.287.950">
    <property type="entry name" value="Methyl-accepting chemotaxis protein"/>
    <property type="match status" value="1"/>
</dbReference>
<dbReference type="Proteomes" id="UP000092024">
    <property type="component" value="Unassembled WGS sequence"/>
</dbReference>
<evidence type="ECO:0000259" key="9">
    <source>
        <dbReference type="PROSITE" id="PS50885"/>
    </source>
</evidence>
<keyword evidence="7" id="KW-1133">Transmembrane helix</keyword>
<evidence type="ECO:0000256" key="7">
    <source>
        <dbReference type="SAM" id="Phobius"/>
    </source>
</evidence>
<dbReference type="InterPro" id="IPR004089">
    <property type="entry name" value="MCPsignal_dom"/>
</dbReference>
<comment type="similarity">
    <text evidence="5">Belongs to the methyl-accepting chemotaxis (MCP) protein family.</text>
</comment>
<evidence type="ECO:0000259" key="8">
    <source>
        <dbReference type="PROSITE" id="PS50111"/>
    </source>
</evidence>
<dbReference type="PROSITE" id="PS50111">
    <property type="entry name" value="CHEMOTAXIS_TRANSDUC_2"/>
    <property type="match status" value="1"/>
</dbReference>
<dbReference type="AlphaFoldDB" id="A0A1A5YHD5"/>
<keyword evidence="3 7" id="KW-0472">Membrane</keyword>
<organism evidence="10 11">
    <name type="scientific">Paenibacillus oryzae</name>
    <dbReference type="NCBI Taxonomy" id="1844972"/>
    <lineage>
        <taxon>Bacteria</taxon>
        <taxon>Bacillati</taxon>
        <taxon>Bacillota</taxon>
        <taxon>Bacilli</taxon>
        <taxon>Bacillales</taxon>
        <taxon>Paenibacillaceae</taxon>
        <taxon>Paenibacillus</taxon>
    </lineage>
</organism>
<dbReference type="GO" id="GO:0007165">
    <property type="term" value="P:signal transduction"/>
    <property type="evidence" value="ECO:0007669"/>
    <property type="project" value="UniProtKB-KW"/>
</dbReference>
<evidence type="ECO:0000313" key="10">
    <source>
        <dbReference type="EMBL" id="OBR64963.1"/>
    </source>
</evidence>
<keyword evidence="7" id="KW-0812">Transmembrane</keyword>
<dbReference type="EMBL" id="LYPA01000064">
    <property type="protein sequence ID" value="OBR64963.1"/>
    <property type="molecule type" value="Genomic_DNA"/>
</dbReference>
<evidence type="ECO:0000256" key="6">
    <source>
        <dbReference type="PROSITE-ProRule" id="PRU00284"/>
    </source>
</evidence>
<protein>
    <recommendedName>
        <fullName evidence="12">Chemotaxis protein</fullName>
    </recommendedName>
</protein>
<name>A0A1A5YHD5_9BACL</name>
<evidence type="ECO:0008006" key="12">
    <source>
        <dbReference type="Google" id="ProtNLM"/>
    </source>
</evidence>
<dbReference type="CDD" id="cd06225">
    <property type="entry name" value="HAMP"/>
    <property type="match status" value="1"/>
</dbReference>
<evidence type="ECO:0000256" key="4">
    <source>
        <dbReference type="ARBA" id="ARBA00023224"/>
    </source>
</evidence>
<dbReference type="InterPro" id="IPR003660">
    <property type="entry name" value="HAMP_dom"/>
</dbReference>
<keyword evidence="11" id="KW-1185">Reference proteome</keyword>
<accession>A0A1A5YHD5</accession>
<feature type="transmembrane region" description="Helical" evidence="7">
    <location>
        <begin position="188"/>
        <end position="209"/>
    </location>
</feature>
<dbReference type="GO" id="GO:0005886">
    <property type="term" value="C:plasma membrane"/>
    <property type="evidence" value="ECO:0007669"/>
    <property type="project" value="UniProtKB-SubCell"/>
</dbReference>
<dbReference type="Pfam" id="PF00015">
    <property type="entry name" value="MCPsignal"/>
    <property type="match status" value="1"/>
</dbReference>
<feature type="domain" description="Methyl-accepting transducer" evidence="8">
    <location>
        <begin position="282"/>
        <end position="518"/>
    </location>
</feature>
<dbReference type="PANTHER" id="PTHR32089">
    <property type="entry name" value="METHYL-ACCEPTING CHEMOTAXIS PROTEIN MCPB"/>
    <property type="match status" value="1"/>
</dbReference>
<dbReference type="SMART" id="SM00304">
    <property type="entry name" value="HAMP"/>
    <property type="match status" value="1"/>
</dbReference>
<sequence>MKLILIGAIPIFCYAVSSIVLLGQQRDMYNTMARDIYNIATQVNSFVLNGDRDMYQSYSAYLELASGQLEQADRERAKNDLVLNRDQAIDNIEKAKLVMEDANLLDLTYPGSGKTAGSIFEQFHVHFPRWSERAVQAVEAGGKLDVSDSFQQDFLTGRSGVDEIDGIIDAYMEQRMDEIKESMESSQLLLYTAIALVTLTLSAIIAVIVRQIARTIRSVVRKTAQVGAGDLTASAELKYGTDEIGQISRSVDQMIQSMNALIAGIVSGTREVSQSSSMLLSAASESSTAAQHVAANVQEVASGSETQARGADEASRAMEEMAVGISRIATNTSVLADHSVTTSIQSQEGQQALERLVEQMNGISATIGTLSGIIGSLENRSRQIGEIVENITAFASQTNILSLNASIEAARAGEQGRGFAVVAGEIRKLAANSMESAEGINELIGLTRDEIGQASRYMGESQREVAIGGERVRDVVHNLDVIASAIAGMAEQLQENSAIAQQMSASSEQVSASMDQTAHTASQNLQKAETVAAATEEQLALMDNINAAALRLDEIVTELNGSTAKFKVKV</sequence>
<gene>
    <name evidence="10" type="ORF">A7K91_05155</name>
</gene>
<proteinExistence type="inferred from homology"/>